<dbReference type="SUPFAM" id="SSF53300">
    <property type="entry name" value="vWA-like"/>
    <property type="match status" value="1"/>
</dbReference>
<dbReference type="SMART" id="SM00327">
    <property type="entry name" value="VWA"/>
    <property type="match status" value="1"/>
</dbReference>
<accession>A0A328DIJ6</accession>
<reference evidence="2 3" key="1">
    <citation type="submission" date="2018-06" db="EMBL/GenBank/DDBJ databases">
        <title>The Genome of Cuscuta australis (Dodder) Provides Insight into the Evolution of Plant Parasitism.</title>
        <authorList>
            <person name="Liu H."/>
        </authorList>
    </citation>
    <scope>NUCLEOTIDE SEQUENCE [LARGE SCALE GENOMIC DNA]</scope>
    <source>
        <strain evidence="3">cv. Yunnan</strain>
        <tissue evidence="2">Vines</tissue>
    </source>
</reference>
<name>A0A328DIJ6_9ASTE</name>
<gene>
    <name evidence="2" type="ORF">DM860_014344</name>
</gene>
<evidence type="ECO:0000313" key="3">
    <source>
        <dbReference type="Proteomes" id="UP000249390"/>
    </source>
</evidence>
<dbReference type="PANTHER" id="PTHR46503:SF9">
    <property type="entry name" value="INTER ALPHA-TRYPSIN INHIBITOR, HEAVY CHAIN-LIKE PROTEIN"/>
    <property type="match status" value="1"/>
</dbReference>
<evidence type="ECO:0000259" key="1">
    <source>
        <dbReference type="PROSITE" id="PS50234"/>
    </source>
</evidence>
<dbReference type="EMBL" id="NQVE01000152">
    <property type="protein sequence ID" value="RAL43843.1"/>
    <property type="molecule type" value="Genomic_DNA"/>
</dbReference>
<dbReference type="Pfam" id="PF13768">
    <property type="entry name" value="VWA_3"/>
    <property type="match status" value="1"/>
</dbReference>
<dbReference type="Gene3D" id="3.40.50.410">
    <property type="entry name" value="von Willebrand factor, type A domain"/>
    <property type="match status" value="1"/>
</dbReference>
<comment type="caution">
    <text evidence="2">The sequence shown here is derived from an EMBL/GenBank/DDBJ whole genome shotgun (WGS) entry which is preliminary data.</text>
</comment>
<keyword evidence="3" id="KW-1185">Reference proteome</keyword>
<dbReference type="Proteomes" id="UP000249390">
    <property type="component" value="Unassembled WGS sequence"/>
</dbReference>
<dbReference type="PROSITE" id="PS50234">
    <property type="entry name" value="VWFA"/>
    <property type="match status" value="1"/>
</dbReference>
<organism evidence="2 3">
    <name type="scientific">Cuscuta australis</name>
    <dbReference type="NCBI Taxonomy" id="267555"/>
    <lineage>
        <taxon>Eukaryota</taxon>
        <taxon>Viridiplantae</taxon>
        <taxon>Streptophyta</taxon>
        <taxon>Embryophyta</taxon>
        <taxon>Tracheophyta</taxon>
        <taxon>Spermatophyta</taxon>
        <taxon>Magnoliopsida</taxon>
        <taxon>eudicotyledons</taxon>
        <taxon>Gunneridae</taxon>
        <taxon>Pentapetalae</taxon>
        <taxon>asterids</taxon>
        <taxon>lamiids</taxon>
        <taxon>Solanales</taxon>
        <taxon>Convolvulaceae</taxon>
        <taxon>Cuscuteae</taxon>
        <taxon>Cuscuta</taxon>
        <taxon>Cuscuta subgen. Grammica</taxon>
        <taxon>Cuscuta sect. Cleistogrammica</taxon>
    </lineage>
</organism>
<evidence type="ECO:0000313" key="2">
    <source>
        <dbReference type="EMBL" id="RAL43843.1"/>
    </source>
</evidence>
<dbReference type="AlphaFoldDB" id="A0A328DIJ6"/>
<proteinExistence type="predicted"/>
<protein>
    <recommendedName>
        <fullName evidence="1">VWFA domain-containing protein</fullName>
    </recommendedName>
</protein>
<feature type="domain" description="VWFA" evidence="1">
    <location>
        <begin position="324"/>
        <end position="501"/>
    </location>
</feature>
<dbReference type="PANTHER" id="PTHR46503">
    <property type="entry name" value="INTER-ALPHA-TRYPSIN INHIBITOR HEAVY CHAIN-LIKE PROTEIN"/>
    <property type="match status" value="1"/>
</dbReference>
<dbReference type="InterPro" id="IPR036465">
    <property type="entry name" value="vWFA_dom_sf"/>
</dbReference>
<sequence>MAEDFVRSVDLGLQLTKRIYYGKEPPELQEMDRMVRAAEVKLPTAPMMYAVISDPGIVENPDIPSYQPYVYGRCAPPALIPLEMHVMAMEVDVCLDTAFVSVSGAWRVHCVSASKSCDCRIAIPMGEQGSVLGVAIETPSRSYFTDLIAPDESDDPLKLANAKDGFLLECQIYTLQVPQVVGGTVLSVKARWSQKVLYQDGQVCLTIPFRFPATVNPIEKKKRNKEKIILNVNSGVGTVVCCQSTSHPLLEPNSFAGNVGFLYEREVLMWSTNDFIFSYKVSSVESFGNVLVKSPSRHDFDQRNMFCLYLYPPHDTPKKLFRRDFVFIVDTSGSMQGRPMEHVKTSLRSALSKLGPENTFNIIAFNDMTLPFSSKMEPSTEENIENAIQWISINFVPNGSTNLSRALDQAMKMVSNPRHSNTVLFVITDGAVEDERQICEVIRGQLLKGGANSPRICTFGIGYYCNHYFLQMLASIGRGYYDAAYDTESISSRLERLFDSSSSAILADIKIDALEHLNSLELYPNSIPDLLCGIPFIVYGRFYGDFPDKVKVNGTLPDSTNFEMGVEVHKVNDFPLERLFAGREIGILTAQAWLTRRKELEKKVVKLSLLTGVASEYTRMVLVESDRGNHNAKPETLKEVMTSDSNVKKTTYLRGTGVGFGNLKATVGNLPPGAAAAKRLHQTEAAAFAAKCCSKAVDCCCCCMCLLQICSKLSDRCAVAFTQLCAGLACFECLSVCCDLCDL</sequence>
<dbReference type="InterPro" id="IPR002035">
    <property type="entry name" value="VWF_A"/>
</dbReference>